<reference evidence="3" key="1">
    <citation type="journal article" date="2014" name="BMC Genomics">
        <title>The genome sequence of the biocontrol fungus Metarhizium anisopliae and comparative genomics of Metarhizium species.</title>
        <authorList>
            <person name="Pattemore J.A."/>
            <person name="Hane J.K."/>
            <person name="Williams A.H."/>
            <person name="Wilson B.A."/>
            <person name="Stodart B.J."/>
            <person name="Ash G.J."/>
        </authorList>
    </citation>
    <scope>NUCLEOTIDE SEQUENCE [LARGE SCALE GENOMIC DNA]</scope>
    <source>
        <strain evidence="3">BRIP 53293</strain>
    </source>
</reference>
<protein>
    <submittedName>
        <fullName evidence="2">Uncharacterized protein</fullName>
    </submittedName>
</protein>
<gene>
    <name evidence="2" type="ORF">H634G_03562</name>
</gene>
<sequence length="130" mass="14247">MMIKHHPGLGEQSVTPLPSEPAHCRSSSLPSPPPTFHDWSSEYLRTPWQTPWRRQPPKRTPQAKLPPEANSTNQVPHVFPLGPPSPQGSRGEPTAGTDVGDYNTATKRTLSAGVLDGVPSQESRTRGCWH</sequence>
<name>A0A0D9P4A4_METAN</name>
<dbReference type="Proteomes" id="UP000054544">
    <property type="component" value="Unassembled WGS sequence"/>
</dbReference>
<dbReference type="EMBL" id="KE384727">
    <property type="protein sequence ID" value="KJK81029.1"/>
    <property type="molecule type" value="Genomic_DNA"/>
</dbReference>
<evidence type="ECO:0000256" key="1">
    <source>
        <dbReference type="SAM" id="MobiDB-lite"/>
    </source>
</evidence>
<organism evidence="2 3">
    <name type="scientific">Metarhizium anisopliae BRIP 53293</name>
    <dbReference type="NCBI Taxonomy" id="1291518"/>
    <lineage>
        <taxon>Eukaryota</taxon>
        <taxon>Fungi</taxon>
        <taxon>Dikarya</taxon>
        <taxon>Ascomycota</taxon>
        <taxon>Pezizomycotina</taxon>
        <taxon>Sordariomycetes</taxon>
        <taxon>Hypocreomycetidae</taxon>
        <taxon>Hypocreales</taxon>
        <taxon>Clavicipitaceae</taxon>
        <taxon>Metarhizium</taxon>
    </lineage>
</organism>
<proteinExistence type="predicted"/>
<dbReference type="OrthoDB" id="10669207at2759"/>
<feature type="region of interest" description="Disordered" evidence="1">
    <location>
        <begin position="1"/>
        <end position="130"/>
    </location>
</feature>
<evidence type="ECO:0000313" key="2">
    <source>
        <dbReference type="EMBL" id="KJK81029.1"/>
    </source>
</evidence>
<keyword evidence="3" id="KW-1185">Reference proteome</keyword>
<evidence type="ECO:0000313" key="3">
    <source>
        <dbReference type="Proteomes" id="UP000054544"/>
    </source>
</evidence>
<accession>A0A0D9P4A4</accession>
<dbReference type="AlphaFoldDB" id="A0A0D9P4A4"/>